<dbReference type="Pfam" id="PF08240">
    <property type="entry name" value="ADH_N"/>
    <property type="match status" value="1"/>
</dbReference>
<proteinExistence type="predicted"/>
<feature type="domain" description="Enoyl reductase (ER)" evidence="1">
    <location>
        <begin position="10"/>
        <end position="327"/>
    </location>
</feature>
<dbReference type="Gene3D" id="3.40.50.720">
    <property type="entry name" value="NAD(P)-binding Rossmann-like Domain"/>
    <property type="match status" value="1"/>
</dbReference>
<dbReference type="GO" id="GO:0016491">
    <property type="term" value="F:oxidoreductase activity"/>
    <property type="evidence" value="ECO:0007669"/>
    <property type="project" value="InterPro"/>
</dbReference>
<dbReference type="SMART" id="SM00829">
    <property type="entry name" value="PKS_ER"/>
    <property type="match status" value="1"/>
</dbReference>
<dbReference type="Gene3D" id="3.90.180.10">
    <property type="entry name" value="Medium-chain alcohol dehydrogenases, catalytic domain"/>
    <property type="match status" value="1"/>
</dbReference>
<evidence type="ECO:0000313" key="2">
    <source>
        <dbReference type="EMBL" id="MYD89269.1"/>
    </source>
</evidence>
<sequence>MKAIVQSGYGTPEQVLRLGEIDRPSVGDDDVLVRMRASSVNTPDWLTVTGTPYILRLKFGLRGPRTAVRGSDLAGVVEAVGQDVTDLKQGDEVFGSSWADDLGTSGTFADYAVAPAAKLIRKPTGLTFEGASASVMSGLTALIAIRDVANAEPHTRLLINGASGGVGTFAVQIAKTLGAEVTGVCSTRNLELVNSLGADHVIDYTEEDFTQSGKRYNVILDNVINHWPKKLSSALAPGGMLIPNSIGTTGGMFASLFKVARATLMGRGSIEVKFVNLEVTHENLNDLAKLHESGDVKPVIDTVYSLKEAPKAVAHMLGHHAAGNIVIKM</sequence>
<protein>
    <submittedName>
        <fullName evidence="2">NAD(P)-dependent alcohol dehydrogenase</fullName>
    </submittedName>
</protein>
<dbReference type="PANTHER" id="PTHR11695">
    <property type="entry name" value="ALCOHOL DEHYDROGENASE RELATED"/>
    <property type="match status" value="1"/>
</dbReference>
<name>A0A6B1DNI0_9CHLR</name>
<dbReference type="EMBL" id="VXPY01000015">
    <property type="protein sequence ID" value="MYD89269.1"/>
    <property type="molecule type" value="Genomic_DNA"/>
</dbReference>
<dbReference type="PANTHER" id="PTHR11695:SF294">
    <property type="entry name" value="RETICULON-4-INTERACTING PROTEIN 1, MITOCHONDRIAL"/>
    <property type="match status" value="1"/>
</dbReference>
<dbReference type="InterPro" id="IPR020843">
    <property type="entry name" value="ER"/>
</dbReference>
<comment type="caution">
    <text evidence="2">The sequence shown here is derived from an EMBL/GenBank/DDBJ whole genome shotgun (WGS) entry which is preliminary data.</text>
</comment>
<dbReference type="InterPro" id="IPR036291">
    <property type="entry name" value="NAD(P)-bd_dom_sf"/>
</dbReference>
<dbReference type="AlphaFoldDB" id="A0A6B1DNI0"/>
<gene>
    <name evidence="2" type="ORF">F4Y08_02865</name>
</gene>
<dbReference type="CDD" id="cd08267">
    <property type="entry name" value="MDR1"/>
    <property type="match status" value="1"/>
</dbReference>
<dbReference type="SUPFAM" id="SSF51735">
    <property type="entry name" value="NAD(P)-binding Rossmann-fold domains"/>
    <property type="match status" value="1"/>
</dbReference>
<organism evidence="2">
    <name type="scientific">Caldilineaceae bacterium SB0662_bin_9</name>
    <dbReference type="NCBI Taxonomy" id="2605258"/>
    <lineage>
        <taxon>Bacteria</taxon>
        <taxon>Bacillati</taxon>
        <taxon>Chloroflexota</taxon>
        <taxon>Caldilineae</taxon>
        <taxon>Caldilineales</taxon>
        <taxon>Caldilineaceae</taxon>
    </lineage>
</organism>
<dbReference type="Pfam" id="PF13602">
    <property type="entry name" value="ADH_zinc_N_2"/>
    <property type="match status" value="1"/>
</dbReference>
<dbReference type="InterPro" id="IPR013154">
    <property type="entry name" value="ADH-like_N"/>
</dbReference>
<accession>A0A6B1DNI0</accession>
<dbReference type="SUPFAM" id="SSF50129">
    <property type="entry name" value="GroES-like"/>
    <property type="match status" value="1"/>
</dbReference>
<dbReference type="InterPro" id="IPR050700">
    <property type="entry name" value="YIM1/Zinc_Alcohol_DH_Fams"/>
</dbReference>
<dbReference type="InterPro" id="IPR011032">
    <property type="entry name" value="GroES-like_sf"/>
</dbReference>
<reference evidence="2" key="1">
    <citation type="submission" date="2019-09" db="EMBL/GenBank/DDBJ databases">
        <title>Characterisation of the sponge microbiome using genome-centric metagenomics.</title>
        <authorList>
            <person name="Engelberts J.P."/>
            <person name="Robbins S.J."/>
            <person name="De Goeij J.M."/>
            <person name="Aranda M."/>
            <person name="Bell S.C."/>
            <person name="Webster N.S."/>
        </authorList>
    </citation>
    <scope>NUCLEOTIDE SEQUENCE</scope>
    <source>
        <strain evidence="2">SB0662_bin_9</strain>
    </source>
</reference>
<evidence type="ECO:0000259" key="1">
    <source>
        <dbReference type="SMART" id="SM00829"/>
    </source>
</evidence>